<comment type="caution">
    <text evidence="2">The sequence shown here is derived from an EMBL/GenBank/DDBJ whole genome shotgun (WGS) entry which is preliminary data.</text>
</comment>
<evidence type="ECO:0000313" key="2">
    <source>
        <dbReference type="EMBL" id="KAF9729383.1"/>
    </source>
</evidence>
<accession>A0A9P6KJH4</accession>
<name>A0A9P6KJH4_9PLEO</name>
<dbReference type="PANTHER" id="PTHR40624">
    <property type="entry name" value="BIOSYNTHESIS MONOOXYGENASE, PUTATIVE (AFU_ORTHOLOGUE AFUA_1G12025)-RELATED"/>
    <property type="match status" value="1"/>
</dbReference>
<protein>
    <recommendedName>
        <fullName evidence="1">ABM domain-containing protein</fullName>
    </recommendedName>
</protein>
<dbReference type="InterPro" id="IPR007138">
    <property type="entry name" value="ABM_dom"/>
</dbReference>
<sequence>MPSQVERLAVLKPKPASLERVKHLFTTLAAQVLAWEDGCCGYTVWVQTEAPATPNVIVHERYVSEEAFAEHVNTEHFLEMAAALATEDLLREPLTLEESAVARLAGD</sequence>
<reference evidence="2" key="1">
    <citation type="journal article" date="2020" name="Mol. Plant Microbe Interact.">
        <title>Genome Sequence of the Biocontrol Agent Coniothyrium minitans strain Conio (IMI 134523).</title>
        <authorList>
            <person name="Patel D."/>
            <person name="Shittu T.A."/>
            <person name="Baroncelli R."/>
            <person name="Muthumeenakshi S."/>
            <person name="Osborne T.H."/>
            <person name="Janganan T.K."/>
            <person name="Sreenivasaprasad S."/>
        </authorList>
    </citation>
    <scope>NUCLEOTIDE SEQUENCE</scope>
    <source>
        <strain evidence="2">Conio</strain>
    </source>
</reference>
<proteinExistence type="predicted"/>
<dbReference type="Gene3D" id="3.30.70.100">
    <property type="match status" value="1"/>
</dbReference>
<dbReference type="PANTHER" id="PTHR40624:SF1">
    <property type="entry name" value="BIOSYNTHESIS MONOOXYGENASE, PUTATIVE (AFU_ORTHOLOGUE AFUA_1G12025)-RELATED"/>
    <property type="match status" value="1"/>
</dbReference>
<dbReference type="Proteomes" id="UP000756921">
    <property type="component" value="Unassembled WGS sequence"/>
</dbReference>
<gene>
    <name evidence="2" type="ORF">PMIN01_12247</name>
</gene>
<evidence type="ECO:0000259" key="1">
    <source>
        <dbReference type="PROSITE" id="PS51725"/>
    </source>
</evidence>
<dbReference type="Pfam" id="PF03992">
    <property type="entry name" value="ABM"/>
    <property type="match status" value="1"/>
</dbReference>
<dbReference type="SUPFAM" id="SSF54909">
    <property type="entry name" value="Dimeric alpha+beta barrel"/>
    <property type="match status" value="1"/>
</dbReference>
<feature type="domain" description="ABM" evidence="1">
    <location>
        <begin position="5"/>
        <end position="101"/>
    </location>
</feature>
<dbReference type="OrthoDB" id="10011777at2759"/>
<dbReference type="PROSITE" id="PS51725">
    <property type="entry name" value="ABM"/>
    <property type="match status" value="1"/>
</dbReference>
<evidence type="ECO:0000313" key="3">
    <source>
        <dbReference type="Proteomes" id="UP000756921"/>
    </source>
</evidence>
<keyword evidence="3" id="KW-1185">Reference proteome</keyword>
<organism evidence="2 3">
    <name type="scientific">Paraphaeosphaeria minitans</name>
    <dbReference type="NCBI Taxonomy" id="565426"/>
    <lineage>
        <taxon>Eukaryota</taxon>
        <taxon>Fungi</taxon>
        <taxon>Dikarya</taxon>
        <taxon>Ascomycota</taxon>
        <taxon>Pezizomycotina</taxon>
        <taxon>Dothideomycetes</taxon>
        <taxon>Pleosporomycetidae</taxon>
        <taxon>Pleosporales</taxon>
        <taxon>Massarineae</taxon>
        <taxon>Didymosphaeriaceae</taxon>
        <taxon>Paraphaeosphaeria</taxon>
    </lineage>
</organism>
<dbReference type="AlphaFoldDB" id="A0A9P6KJH4"/>
<dbReference type="InterPro" id="IPR011008">
    <property type="entry name" value="Dimeric_a/b-barrel"/>
</dbReference>
<dbReference type="EMBL" id="WJXW01000016">
    <property type="protein sequence ID" value="KAF9729383.1"/>
    <property type="molecule type" value="Genomic_DNA"/>
</dbReference>